<evidence type="ECO:0000313" key="3">
    <source>
        <dbReference type="Proteomes" id="UP000499080"/>
    </source>
</evidence>
<name>A0A4Y1ZN72_ARAVE</name>
<keyword evidence="3" id="KW-1185">Reference proteome</keyword>
<dbReference type="EMBL" id="BGPR01226900">
    <property type="protein sequence ID" value="GBL59901.1"/>
    <property type="molecule type" value="Genomic_DNA"/>
</dbReference>
<feature type="non-terminal residue" evidence="2">
    <location>
        <position position="77"/>
    </location>
</feature>
<gene>
    <name evidence="2" type="ORF">AVEN_14941_1</name>
</gene>
<organism evidence="2 3">
    <name type="scientific">Araneus ventricosus</name>
    <name type="common">Orbweaver spider</name>
    <name type="synonym">Epeira ventricosa</name>
    <dbReference type="NCBI Taxonomy" id="182803"/>
    <lineage>
        <taxon>Eukaryota</taxon>
        <taxon>Metazoa</taxon>
        <taxon>Ecdysozoa</taxon>
        <taxon>Arthropoda</taxon>
        <taxon>Chelicerata</taxon>
        <taxon>Arachnida</taxon>
        <taxon>Araneae</taxon>
        <taxon>Araneomorphae</taxon>
        <taxon>Entelegynae</taxon>
        <taxon>Araneoidea</taxon>
        <taxon>Araneidae</taxon>
        <taxon>Araneus</taxon>
    </lineage>
</organism>
<dbReference type="Proteomes" id="UP000499080">
    <property type="component" value="Unassembled WGS sequence"/>
</dbReference>
<feature type="compositionally biased region" description="Polar residues" evidence="1">
    <location>
        <begin position="15"/>
        <end position="25"/>
    </location>
</feature>
<accession>A0A4Y1ZN72</accession>
<comment type="caution">
    <text evidence="2">The sequence shown here is derived from an EMBL/GenBank/DDBJ whole genome shotgun (WGS) entry which is preliminary data.</text>
</comment>
<sequence>MCRLLRNEFGDPYPQNEQQDSSPTKRNASVLLFVLGLPARPRISTCIRTRIPPTDLVSQYRFGLPVRIRTPRSRLND</sequence>
<evidence type="ECO:0000313" key="2">
    <source>
        <dbReference type="EMBL" id="GBL59901.1"/>
    </source>
</evidence>
<proteinExistence type="predicted"/>
<reference evidence="2 3" key="1">
    <citation type="journal article" date="2019" name="Sci. Rep.">
        <title>Orb-weaving spider Araneus ventricosus genome elucidates the spidroin gene catalogue.</title>
        <authorList>
            <person name="Kono N."/>
            <person name="Nakamura H."/>
            <person name="Ohtoshi R."/>
            <person name="Moran D.A.P."/>
            <person name="Shinohara A."/>
            <person name="Yoshida Y."/>
            <person name="Fujiwara M."/>
            <person name="Mori M."/>
            <person name="Tomita M."/>
            <person name="Arakawa K."/>
        </authorList>
    </citation>
    <scope>NUCLEOTIDE SEQUENCE [LARGE SCALE GENOMIC DNA]</scope>
</reference>
<protein>
    <submittedName>
        <fullName evidence="2">Uncharacterized protein</fullName>
    </submittedName>
</protein>
<dbReference type="AlphaFoldDB" id="A0A4Y1ZN72"/>
<feature type="region of interest" description="Disordered" evidence="1">
    <location>
        <begin position="1"/>
        <end position="25"/>
    </location>
</feature>
<evidence type="ECO:0000256" key="1">
    <source>
        <dbReference type="SAM" id="MobiDB-lite"/>
    </source>
</evidence>